<reference evidence="3 4" key="1">
    <citation type="journal article" date="2016" name="J. Biotechnol.">
        <title>First complete genome sequence of a species in the genus Microterricola, an extremophilic cold active enzyme producing bacterial strain ERGS5:02 isolated from Sikkim Himalaya.</title>
        <authorList>
            <person name="Himanshu"/>
            <person name="Swarnkar M.K."/>
            <person name="Singh D."/>
            <person name="Kumar R."/>
        </authorList>
    </citation>
    <scope>NUCLEOTIDE SEQUENCE [LARGE SCALE GENOMIC DNA]</scope>
    <source>
        <strain evidence="3 4">ERGS5:02</strain>
    </source>
</reference>
<keyword evidence="4" id="KW-1185">Reference proteome</keyword>
<reference evidence="4" key="2">
    <citation type="submission" date="2016-01" db="EMBL/GenBank/DDBJ databases">
        <title>First complete genome sequence of a species in the genus Microterricola, an extremophilic cold active enzyme producing strain ERGS5:02 isolated from Sikkim Himalaya.</title>
        <authorList>
            <person name="Kumar R."/>
            <person name="Singh D."/>
            <person name="Swarnkar M.K."/>
        </authorList>
    </citation>
    <scope>NUCLEOTIDE SEQUENCE [LARGE SCALE GENOMIC DNA]</scope>
    <source>
        <strain evidence="4">ERGS5:02</strain>
    </source>
</reference>
<accession>A0A0X8E243</accession>
<evidence type="ECO:0000313" key="3">
    <source>
        <dbReference type="EMBL" id="AMB58613.1"/>
    </source>
</evidence>
<keyword evidence="1" id="KW-0378">Hydrolase</keyword>
<feature type="domain" description="Alpha/beta hydrolase fold-3" evidence="2">
    <location>
        <begin position="81"/>
        <end position="247"/>
    </location>
</feature>
<proteinExistence type="predicted"/>
<dbReference type="Proteomes" id="UP000058305">
    <property type="component" value="Chromosome"/>
</dbReference>
<dbReference type="KEGG" id="mvd:AWU67_06780"/>
<protein>
    <recommendedName>
        <fullName evidence="2">Alpha/beta hydrolase fold-3 domain-containing protein</fullName>
    </recommendedName>
</protein>
<evidence type="ECO:0000259" key="2">
    <source>
        <dbReference type="Pfam" id="PF07859"/>
    </source>
</evidence>
<dbReference type="AlphaFoldDB" id="A0A0X8E243"/>
<gene>
    <name evidence="3" type="ORF">AWU67_06780</name>
</gene>
<dbReference type="GO" id="GO:0016787">
    <property type="term" value="F:hydrolase activity"/>
    <property type="evidence" value="ECO:0007669"/>
    <property type="project" value="UniProtKB-KW"/>
</dbReference>
<dbReference type="EMBL" id="CP014145">
    <property type="protein sequence ID" value="AMB58613.1"/>
    <property type="molecule type" value="Genomic_DNA"/>
</dbReference>
<dbReference type="PANTHER" id="PTHR48081">
    <property type="entry name" value="AB HYDROLASE SUPERFAMILY PROTEIN C4A8.06C"/>
    <property type="match status" value="1"/>
</dbReference>
<dbReference type="Gene3D" id="3.40.50.1820">
    <property type="entry name" value="alpha/beta hydrolase"/>
    <property type="match status" value="1"/>
</dbReference>
<feature type="domain" description="Alpha/beta hydrolase fold-3" evidence="2">
    <location>
        <begin position="27"/>
        <end position="70"/>
    </location>
</feature>
<dbReference type="SUPFAM" id="SSF53474">
    <property type="entry name" value="alpha/beta-Hydrolases"/>
    <property type="match status" value="1"/>
</dbReference>
<name>A0A0X8E243_9MICO</name>
<dbReference type="Pfam" id="PF07859">
    <property type="entry name" value="Abhydrolase_3"/>
    <property type="match status" value="2"/>
</dbReference>
<sequence>MPGLGGPSVRTRQYGPRLGSAESMAPLLWVHGGAFIGGGLDQNESHAVALGIAATGRPVITVDYRLAPAVNWLKPLAERDLKPGTRYPAALDDVSAALQWIANRAPHVVLGGASAGAALAAATVLRNRDSGGFRPDALALAYGTFHSALPEVSPALRRRIRGWHGITQFRPSTVDRMNLNYAGSHAALTDPYAFPGNADVTGFPPTLLLDADRDSLRSSGEKFRDELTSAGVHTRHQVVPRSRHGFLDRPGRSAYDIGFETIIDWLASHDPEKS</sequence>
<dbReference type="InterPro" id="IPR013094">
    <property type="entry name" value="AB_hydrolase_3"/>
</dbReference>
<evidence type="ECO:0000256" key="1">
    <source>
        <dbReference type="ARBA" id="ARBA00022801"/>
    </source>
</evidence>
<organism evidence="3 4">
    <name type="scientific">Microterricola viridarii</name>
    <dbReference type="NCBI Taxonomy" id="412690"/>
    <lineage>
        <taxon>Bacteria</taxon>
        <taxon>Bacillati</taxon>
        <taxon>Actinomycetota</taxon>
        <taxon>Actinomycetes</taxon>
        <taxon>Micrococcales</taxon>
        <taxon>Microbacteriaceae</taxon>
        <taxon>Microterricola</taxon>
    </lineage>
</organism>
<dbReference type="PANTHER" id="PTHR48081:SF8">
    <property type="entry name" value="ALPHA_BETA HYDROLASE FOLD-3 DOMAIN-CONTAINING PROTEIN-RELATED"/>
    <property type="match status" value="1"/>
</dbReference>
<dbReference type="InterPro" id="IPR029058">
    <property type="entry name" value="AB_hydrolase_fold"/>
</dbReference>
<evidence type="ECO:0000313" key="4">
    <source>
        <dbReference type="Proteomes" id="UP000058305"/>
    </source>
</evidence>
<dbReference type="InterPro" id="IPR050300">
    <property type="entry name" value="GDXG_lipolytic_enzyme"/>
</dbReference>